<dbReference type="Proteomes" id="UP000281343">
    <property type="component" value="Unassembled WGS sequence"/>
</dbReference>
<gene>
    <name evidence="1" type="ORF">D9R08_12475</name>
</gene>
<sequence>MIVRVLLLAATLLTGCAQHIREAERVRITYDPGGLLSSHHDQAGRYLFAGLAVEVEGYCASACLIYAVADNACLHRDARFGFHAGSNAIGTGYMARIMPPNLRAWYLSGPSSRAAITTLGTADLLALDPGAWRLCDG</sequence>
<dbReference type="OrthoDB" id="7774376at2"/>
<dbReference type="PROSITE" id="PS51257">
    <property type="entry name" value="PROKAR_LIPOPROTEIN"/>
    <property type="match status" value="1"/>
</dbReference>
<dbReference type="EMBL" id="RCNT01000006">
    <property type="protein sequence ID" value="RMA41680.1"/>
    <property type="molecule type" value="Genomic_DNA"/>
</dbReference>
<dbReference type="AlphaFoldDB" id="A0A3L9YFG0"/>
<evidence type="ECO:0008006" key="3">
    <source>
        <dbReference type="Google" id="ProtNLM"/>
    </source>
</evidence>
<protein>
    <recommendedName>
        <fullName evidence="3">Lipoprotein</fullName>
    </recommendedName>
</protein>
<name>A0A3L9YFG0_9RHOB</name>
<reference evidence="1 2" key="1">
    <citation type="submission" date="2018-10" db="EMBL/GenBank/DDBJ databases">
        <authorList>
            <person name="Jung H.S."/>
            <person name="Jeon C.O."/>
        </authorList>
    </citation>
    <scope>NUCLEOTIDE SEQUENCE [LARGE SCALE GENOMIC DNA]</scope>
    <source>
        <strain evidence="1 2">MA-7-27</strain>
    </source>
</reference>
<evidence type="ECO:0000313" key="2">
    <source>
        <dbReference type="Proteomes" id="UP000281343"/>
    </source>
</evidence>
<organism evidence="1 2">
    <name type="scientific">Rhodophyticola porphyridii</name>
    <dbReference type="NCBI Taxonomy" id="1852017"/>
    <lineage>
        <taxon>Bacteria</taxon>
        <taxon>Pseudomonadati</taxon>
        <taxon>Pseudomonadota</taxon>
        <taxon>Alphaproteobacteria</taxon>
        <taxon>Rhodobacterales</taxon>
        <taxon>Roseobacteraceae</taxon>
        <taxon>Rhodophyticola</taxon>
    </lineage>
</organism>
<evidence type="ECO:0000313" key="1">
    <source>
        <dbReference type="EMBL" id="RMA41680.1"/>
    </source>
</evidence>
<comment type="caution">
    <text evidence="1">The sequence shown here is derived from an EMBL/GenBank/DDBJ whole genome shotgun (WGS) entry which is preliminary data.</text>
</comment>
<keyword evidence="2" id="KW-1185">Reference proteome</keyword>
<accession>A0A3L9YFG0</accession>
<dbReference type="RefSeq" id="WP_121898394.1">
    <property type="nucleotide sequence ID" value="NZ_RCNT01000006.1"/>
</dbReference>
<proteinExistence type="predicted"/>